<evidence type="ECO:0000313" key="2">
    <source>
        <dbReference type="Proteomes" id="UP000284842"/>
    </source>
</evidence>
<evidence type="ECO:0000313" key="1">
    <source>
        <dbReference type="EMBL" id="PPQ64622.1"/>
    </source>
</evidence>
<dbReference type="InterPro" id="IPR032675">
    <property type="entry name" value="LRR_dom_sf"/>
</dbReference>
<proteinExistence type="predicted"/>
<dbReference type="STRING" id="181874.A0A409VC64"/>
<dbReference type="PANTHER" id="PTHR13382">
    <property type="entry name" value="MITOCHONDRIAL ATP SYNTHASE COUPLING FACTOR B"/>
    <property type="match status" value="1"/>
</dbReference>
<organism evidence="1 2">
    <name type="scientific">Panaeolus cyanescens</name>
    <dbReference type="NCBI Taxonomy" id="181874"/>
    <lineage>
        <taxon>Eukaryota</taxon>
        <taxon>Fungi</taxon>
        <taxon>Dikarya</taxon>
        <taxon>Basidiomycota</taxon>
        <taxon>Agaricomycotina</taxon>
        <taxon>Agaricomycetes</taxon>
        <taxon>Agaricomycetidae</taxon>
        <taxon>Agaricales</taxon>
        <taxon>Agaricineae</taxon>
        <taxon>Galeropsidaceae</taxon>
        <taxon>Panaeolus</taxon>
    </lineage>
</organism>
<keyword evidence="2" id="KW-1185">Reference proteome</keyword>
<dbReference type="EMBL" id="NHTK01006084">
    <property type="protein sequence ID" value="PPQ64622.1"/>
    <property type="molecule type" value="Genomic_DNA"/>
</dbReference>
<dbReference type="GO" id="GO:0005737">
    <property type="term" value="C:cytoplasm"/>
    <property type="evidence" value="ECO:0007669"/>
    <property type="project" value="TreeGrafter"/>
</dbReference>
<protein>
    <recommendedName>
        <fullName evidence="3">RNI-like protein</fullName>
    </recommendedName>
</protein>
<dbReference type="PANTHER" id="PTHR13382:SF67">
    <property type="entry name" value="SCF E3 UBIQUITIN LIGASE COMPLEX F-BOX PROTEIN POF2"/>
    <property type="match status" value="1"/>
</dbReference>
<dbReference type="InterPro" id="IPR050648">
    <property type="entry name" value="F-box_LRR-repeat"/>
</dbReference>
<dbReference type="SMART" id="SM00367">
    <property type="entry name" value="LRR_CC"/>
    <property type="match status" value="10"/>
</dbReference>
<sequence>MMYVNGEFESFYEDMIKITDRLPTEEEHRRVRHLVLHHPKQRILDVDLCRILPYCPHLETTVLTGVQNVSNETLTILADVAINLQGLDISGCKTVTDVGVLEITTKAPPLQWILLNGVEQLTDNSISAIAKTCSRLIELEISDLPQLTPVAVRDVWSFSRKLRTLRLANNSLLTNKAFPSPVKDISLSMDVSHSQDIDKPLPHRPVTWAEELPPLILRHTADSLRVLDLTSCLITDEAVEGIVNHAPRIQTLILSGCSRLTDQALEYIAKLGDHLDVLMLAHVSNITDVGVLKVARSCVNLRCIDVAFCRNLTDMSVFELAGLASLKRLSLVRVHKLTDIALFALAEHATGLERLHLSYCDRLSLDAVHLLLRNLNGLQHLTATGIPALRRSGIHQFSEPLPRTSDASQQAAFCVFNGENVGRLRRFLDKEEKRRWEAEFKNIPFTMRSDDKMDLY</sequence>
<name>A0A409VC64_9AGAR</name>
<dbReference type="Pfam" id="PF13516">
    <property type="entry name" value="LRR_6"/>
    <property type="match status" value="1"/>
</dbReference>
<dbReference type="InterPro" id="IPR006553">
    <property type="entry name" value="Leu-rich_rpt_Cys-con_subtyp"/>
</dbReference>
<dbReference type="AlphaFoldDB" id="A0A409VC64"/>
<dbReference type="OrthoDB" id="10257471at2759"/>
<reference evidence="1 2" key="1">
    <citation type="journal article" date="2018" name="Evol. Lett.">
        <title>Horizontal gene cluster transfer increased hallucinogenic mushroom diversity.</title>
        <authorList>
            <person name="Reynolds H.T."/>
            <person name="Vijayakumar V."/>
            <person name="Gluck-Thaler E."/>
            <person name="Korotkin H.B."/>
            <person name="Matheny P.B."/>
            <person name="Slot J.C."/>
        </authorList>
    </citation>
    <scope>NUCLEOTIDE SEQUENCE [LARGE SCALE GENOMIC DNA]</scope>
    <source>
        <strain evidence="1 2">2629</strain>
    </source>
</reference>
<dbReference type="InterPro" id="IPR001611">
    <property type="entry name" value="Leu-rich_rpt"/>
</dbReference>
<comment type="caution">
    <text evidence="1">The sequence shown here is derived from an EMBL/GenBank/DDBJ whole genome shotgun (WGS) entry which is preliminary data.</text>
</comment>
<dbReference type="Gene3D" id="3.80.10.10">
    <property type="entry name" value="Ribonuclease Inhibitor"/>
    <property type="match status" value="3"/>
</dbReference>
<dbReference type="Proteomes" id="UP000284842">
    <property type="component" value="Unassembled WGS sequence"/>
</dbReference>
<accession>A0A409VC64</accession>
<gene>
    <name evidence="1" type="ORF">CVT24_008359</name>
</gene>
<dbReference type="SUPFAM" id="SSF52047">
    <property type="entry name" value="RNI-like"/>
    <property type="match status" value="1"/>
</dbReference>
<evidence type="ECO:0008006" key="3">
    <source>
        <dbReference type="Google" id="ProtNLM"/>
    </source>
</evidence>
<dbReference type="InParanoid" id="A0A409VC64"/>